<keyword evidence="2" id="KW-1185">Reference proteome</keyword>
<evidence type="ECO:0000313" key="1">
    <source>
        <dbReference type="EMBL" id="MBS3183456.1"/>
    </source>
</evidence>
<protein>
    <submittedName>
        <fullName evidence="1">Uncharacterized protein</fullName>
    </submittedName>
</protein>
<organism evidence="1 2">
    <name type="scientific">Leucobacter manosquensis</name>
    <dbReference type="NCBI Taxonomy" id="2810611"/>
    <lineage>
        <taxon>Bacteria</taxon>
        <taxon>Bacillati</taxon>
        <taxon>Actinomycetota</taxon>
        <taxon>Actinomycetes</taxon>
        <taxon>Micrococcales</taxon>
        <taxon>Microbacteriaceae</taxon>
        <taxon>Leucobacter</taxon>
    </lineage>
</organism>
<proteinExistence type="predicted"/>
<accession>A0ABS5M8D4</accession>
<sequence length="79" mass="8011">MRADFPVCGAATFGLVGANDPVVSCEAQQRCARRFTADPRHECQASGIGLQIGAEGLPGKDAQRTEHAAVGGVASASAV</sequence>
<reference evidence="1 2" key="1">
    <citation type="submission" date="2021-02" db="EMBL/GenBank/DDBJ databases">
        <title>Draft genome and description of Leucobacter sp nov strain Marseille-Q4368.</title>
        <authorList>
            <person name="Boxberger M."/>
            <person name="La Scola B."/>
        </authorList>
    </citation>
    <scope>NUCLEOTIDE SEQUENCE [LARGE SCALE GENOMIC DNA]</scope>
    <source>
        <strain evidence="1 2">Marseille-Q4368</strain>
    </source>
</reference>
<dbReference type="RefSeq" id="WP_211650593.1">
    <property type="nucleotide sequence ID" value="NZ_JAFEVO010000002.1"/>
</dbReference>
<gene>
    <name evidence="1" type="ORF">JSQ98_14815</name>
</gene>
<evidence type="ECO:0000313" key="2">
    <source>
        <dbReference type="Proteomes" id="UP000811492"/>
    </source>
</evidence>
<dbReference type="EMBL" id="JAFEVO010000002">
    <property type="protein sequence ID" value="MBS3183456.1"/>
    <property type="molecule type" value="Genomic_DNA"/>
</dbReference>
<comment type="caution">
    <text evidence="1">The sequence shown here is derived from an EMBL/GenBank/DDBJ whole genome shotgun (WGS) entry which is preliminary data.</text>
</comment>
<name>A0ABS5M8D4_9MICO</name>
<dbReference type="Proteomes" id="UP000811492">
    <property type="component" value="Unassembled WGS sequence"/>
</dbReference>